<feature type="domain" description="Serine aminopeptidase S33" evidence="1">
    <location>
        <begin position="50"/>
        <end position="279"/>
    </location>
</feature>
<evidence type="ECO:0000313" key="3">
    <source>
        <dbReference type="Proteomes" id="UP000006764"/>
    </source>
</evidence>
<dbReference type="GO" id="GO:0016787">
    <property type="term" value="F:hydrolase activity"/>
    <property type="evidence" value="ECO:0007669"/>
    <property type="project" value="UniProtKB-KW"/>
</dbReference>
<accession>A0A0B4XTZ3</accession>
<dbReference type="Gene3D" id="3.40.50.1820">
    <property type="entry name" value="alpha/beta hydrolase"/>
    <property type="match status" value="1"/>
</dbReference>
<dbReference type="KEGG" id="apac:S7S_16725"/>
<dbReference type="Pfam" id="PF12146">
    <property type="entry name" value="Hydrolase_4"/>
    <property type="match status" value="1"/>
</dbReference>
<dbReference type="Proteomes" id="UP000006764">
    <property type="component" value="Chromosome"/>
</dbReference>
<dbReference type="HOGENOM" id="CLU_026209_3_0_6"/>
<proteinExistence type="predicted"/>
<dbReference type="InterPro" id="IPR022742">
    <property type="entry name" value="Hydrolase_4"/>
</dbReference>
<protein>
    <submittedName>
        <fullName evidence="2">Alpha/beta hydrolase</fullName>
    </submittedName>
</protein>
<dbReference type="AlphaFoldDB" id="A0A0B4XTZ3"/>
<organism evidence="2 3">
    <name type="scientific">Isoalcanivorax pacificus W11-5</name>
    <dbReference type="NCBI Taxonomy" id="391936"/>
    <lineage>
        <taxon>Bacteria</taxon>
        <taxon>Pseudomonadati</taxon>
        <taxon>Pseudomonadota</taxon>
        <taxon>Gammaproteobacteria</taxon>
        <taxon>Oceanospirillales</taxon>
        <taxon>Alcanivoracaceae</taxon>
        <taxon>Isoalcanivorax</taxon>
    </lineage>
</organism>
<evidence type="ECO:0000259" key="1">
    <source>
        <dbReference type="Pfam" id="PF12146"/>
    </source>
</evidence>
<dbReference type="PANTHER" id="PTHR11614">
    <property type="entry name" value="PHOSPHOLIPASE-RELATED"/>
    <property type="match status" value="1"/>
</dbReference>
<dbReference type="STRING" id="391936.S7S_16725"/>
<dbReference type="SUPFAM" id="SSF53474">
    <property type="entry name" value="alpha/beta-Hydrolases"/>
    <property type="match status" value="1"/>
</dbReference>
<reference evidence="2 3" key="1">
    <citation type="journal article" date="2012" name="J. Bacteriol.">
        <title>Genome sequence of an alkane-degrading bacterium, Alcanivorax pacificus type strain W11-5, isolated from deep sea sediment.</title>
        <authorList>
            <person name="Lai Q."/>
            <person name="Shao Z."/>
        </authorList>
    </citation>
    <scope>NUCLEOTIDE SEQUENCE [LARGE SCALE GENOMIC DNA]</scope>
    <source>
        <strain evidence="2 3">W11-5</strain>
    </source>
</reference>
<sequence>MTLFALLLGGCGAQPAETVPTRMTPYLTPDSMVTRDGSHQPLAIWLPEGEPEAVIIGLHSFGDYHAAFDHLGPWFAAQGIAFYTWDQRGFGAHPDAGHWPGDARLITDTVDAIRLLDARWHAPIYLLGESMGGGVALITAAEHPTLPIAGLALAAPSVRAGLRTRYLWNALFTVGGALMPGASYTLTRDPDDPRYYPPSAARLASDPQVIHDVRLDTYRDLIRFTDRASDLAAEVRAPILLLYGGRDGMIPPVSIAQLRKAQPQRLAYHFYPDAPHLLLQASDWQHYSRDILHWIQQSVTGVAATRAQQ</sequence>
<gene>
    <name evidence="2" type="ORF">S7S_16725</name>
</gene>
<evidence type="ECO:0000313" key="2">
    <source>
        <dbReference type="EMBL" id="AJD49757.1"/>
    </source>
</evidence>
<dbReference type="InterPro" id="IPR029058">
    <property type="entry name" value="AB_hydrolase_fold"/>
</dbReference>
<dbReference type="EMBL" id="CP004387">
    <property type="protein sequence ID" value="AJD49757.1"/>
    <property type="molecule type" value="Genomic_DNA"/>
</dbReference>
<dbReference type="InterPro" id="IPR051044">
    <property type="entry name" value="MAG_DAG_Lipase"/>
</dbReference>
<name>A0A0B4XTZ3_9GAMM</name>
<keyword evidence="3" id="KW-1185">Reference proteome</keyword>
<keyword evidence="2" id="KW-0378">Hydrolase</keyword>